<comment type="caution">
    <text evidence="2">The sequence shown here is derived from an EMBL/GenBank/DDBJ whole genome shotgun (WGS) entry which is preliminary data.</text>
</comment>
<sequence length="230" mass="25981">MTLLVSKISGLYRGDKAKAFEGVPSMIDAKRACGRLVVGELGVEGDGQADPKHHGGADRVLHHFPREHYGQYRRWDMMQGFKDVPAMGENISTVGLDETQVNIGDIIAIGEVLLQVTQPRSPCFKLNHQFDHPEFALAMQTSGLCGWFYRVVTPGEIRLEDDIRLVERRSDISLREAMGIYFSPTYDASAYDRLATCEGLAQSWVNSLQRRLESRKIEPWEMRLFGPNRP</sequence>
<dbReference type="InterPro" id="IPR052353">
    <property type="entry name" value="Benzoxazolinone_Detox_Enz"/>
</dbReference>
<gene>
    <name evidence="2" type="ORF">GNT65_09810</name>
</gene>
<evidence type="ECO:0000313" key="2">
    <source>
        <dbReference type="EMBL" id="MXR68961.1"/>
    </source>
</evidence>
<feature type="domain" description="MOSC" evidence="1">
    <location>
        <begin position="30"/>
        <end position="166"/>
    </location>
</feature>
<dbReference type="InterPro" id="IPR011037">
    <property type="entry name" value="Pyrv_Knase-like_insert_dom_sf"/>
</dbReference>
<dbReference type="EMBL" id="WRPA01000007">
    <property type="protein sequence ID" value="MXR68961.1"/>
    <property type="molecule type" value="Genomic_DNA"/>
</dbReference>
<dbReference type="InterPro" id="IPR005163">
    <property type="entry name" value="Tri_helical_YiiM-like"/>
</dbReference>
<dbReference type="Gene3D" id="2.40.33.20">
    <property type="entry name" value="PK beta-barrel domain-like"/>
    <property type="match status" value="1"/>
</dbReference>
<dbReference type="Pfam" id="PF03475">
    <property type="entry name" value="YiiM_3-alpha"/>
    <property type="match status" value="1"/>
</dbReference>
<proteinExistence type="predicted"/>
<dbReference type="GO" id="GO:0030151">
    <property type="term" value="F:molybdenum ion binding"/>
    <property type="evidence" value="ECO:0007669"/>
    <property type="project" value="InterPro"/>
</dbReference>
<organism evidence="2 3">
    <name type="scientific">Shewanella insulae</name>
    <dbReference type="NCBI Taxonomy" id="2681496"/>
    <lineage>
        <taxon>Bacteria</taxon>
        <taxon>Pseudomonadati</taxon>
        <taxon>Pseudomonadota</taxon>
        <taxon>Gammaproteobacteria</taxon>
        <taxon>Alteromonadales</taxon>
        <taxon>Shewanellaceae</taxon>
        <taxon>Shewanella</taxon>
    </lineage>
</organism>
<name>A0A6L7I0Z8_9GAMM</name>
<dbReference type="Pfam" id="PF03473">
    <property type="entry name" value="MOSC"/>
    <property type="match status" value="1"/>
</dbReference>
<dbReference type="InterPro" id="IPR005302">
    <property type="entry name" value="MoCF_Sase_C"/>
</dbReference>
<keyword evidence="3" id="KW-1185">Reference proteome</keyword>
<evidence type="ECO:0000313" key="3">
    <source>
        <dbReference type="Proteomes" id="UP000474778"/>
    </source>
</evidence>
<dbReference type="GO" id="GO:0030170">
    <property type="term" value="F:pyridoxal phosphate binding"/>
    <property type="evidence" value="ECO:0007669"/>
    <property type="project" value="InterPro"/>
</dbReference>
<reference evidence="2 3" key="1">
    <citation type="submission" date="2019-12" db="EMBL/GenBank/DDBJ databases">
        <title>Shewanella insulae sp. nov., isolated from a tidal flat.</title>
        <authorList>
            <person name="Yoon J.-H."/>
        </authorList>
    </citation>
    <scope>NUCLEOTIDE SEQUENCE [LARGE SCALE GENOMIC DNA]</scope>
    <source>
        <strain evidence="2 3">JBTF-M18</strain>
    </source>
</reference>
<dbReference type="PROSITE" id="PS51340">
    <property type="entry name" value="MOSC"/>
    <property type="match status" value="1"/>
</dbReference>
<evidence type="ECO:0000259" key="1">
    <source>
        <dbReference type="PROSITE" id="PS51340"/>
    </source>
</evidence>
<dbReference type="GO" id="GO:0003824">
    <property type="term" value="F:catalytic activity"/>
    <property type="evidence" value="ECO:0007669"/>
    <property type="project" value="InterPro"/>
</dbReference>
<dbReference type="RefSeq" id="WP_160795698.1">
    <property type="nucleotide sequence ID" value="NZ_WRPA01000007.1"/>
</dbReference>
<dbReference type="PANTHER" id="PTHR30212:SF2">
    <property type="entry name" value="PROTEIN YIIM"/>
    <property type="match status" value="1"/>
</dbReference>
<dbReference type="AlphaFoldDB" id="A0A6L7I0Z8"/>
<dbReference type="Proteomes" id="UP000474778">
    <property type="component" value="Unassembled WGS sequence"/>
</dbReference>
<dbReference type="PANTHER" id="PTHR30212">
    <property type="entry name" value="PROTEIN YIIM"/>
    <property type="match status" value="1"/>
</dbReference>
<accession>A0A6L7I0Z8</accession>
<protein>
    <submittedName>
        <fullName evidence="2">MOSC domain-containing protein</fullName>
    </submittedName>
</protein>
<dbReference type="SUPFAM" id="SSF50800">
    <property type="entry name" value="PK beta-barrel domain-like"/>
    <property type="match status" value="1"/>
</dbReference>